<dbReference type="Gene3D" id="3.90.740.10">
    <property type="entry name" value="Valyl/Leucyl/Isoleucyl-tRNA synthetase, editing domain"/>
    <property type="match status" value="1"/>
</dbReference>
<evidence type="ECO:0000256" key="7">
    <source>
        <dbReference type="ARBA" id="ARBA00023146"/>
    </source>
</evidence>
<dbReference type="RefSeq" id="WP_312643819.1">
    <property type="nucleotide sequence ID" value="NZ_CP116967.1"/>
</dbReference>
<feature type="domain" description="Aminoacyl-tRNA synthetase class Ia" evidence="11">
    <location>
        <begin position="27"/>
        <end position="662"/>
    </location>
</feature>
<dbReference type="InterPro" id="IPR010663">
    <property type="entry name" value="Znf_FPG/IleRS"/>
</dbReference>
<dbReference type="InterPro" id="IPR002300">
    <property type="entry name" value="aa-tRNA-synth_Ia"/>
</dbReference>
<evidence type="ECO:0000256" key="9">
    <source>
        <dbReference type="ARBA" id="ARBA00048359"/>
    </source>
</evidence>
<evidence type="ECO:0000256" key="3">
    <source>
        <dbReference type="ARBA" id="ARBA00022598"/>
    </source>
</evidence>
<feature type="binding site" evidence="10">
    <location>
        <position position="582"/>
    </location>
    <ligand>
        <name>L-isoleucyl-5'-AMP</name>
        <dbReference type="ChEBI" id="CHEBI:178002"/>
    </ligand>
</feature>
<keyword evidence="2 10" id="KW-0963">Cytoplasm</keyword>
<evidence type="ECO:0000313" key="14">
    <source>
        <dbReference type="EMBL" id="WNM58250.1"/>
    </source>
</evidence>
<dbReference type="PRINTS" id="PR00984">
    <property type="entry name" value="TRNASYNTHILE"/>
</dbReference>
<evidence type="ECO:0000256" key="6">
    <source>
        <dbReference type="ARBA" id="ARBA00022917"/>
    </source>
</evidence>
<comment type="domain">
    <text evidence="10">IleRS has two distinct active sites: one for aminoacylation and one for editing. The misactivated valine is translocated from the active site to the editing site, which sterically excludes the correctly activated isoleucine. The single editing site contains two valyl binding pockets, one specific for each substrate (Val-AMP or Val-tRNA(Ile)).</text>
</comment>
<dbReference type="NCBIfam" id="TIGR00392">
    <property type="entry name" value="ileS"/>
    <property type="match status" value="1"/>
</dbReference>
<keyword evidence="7 10" id="KW-0030">Aminoacyl-tRNA synthetase</keyword>
<feature type="binding site" evidence="10">
    <location>
        <position position="927"/>
    </location>
    <ligand>
        <name>Zn(2+)</name>
        <dbReference type="ChEBI" id="CHEBI:29105"/>
    </ligand>
</feature>
<dbReference type="GO" id="GO:0004822">
    <property type="term" value="F:isoleucine-tRNA ligase activity"/>
    <property type="evidence" value="ECO:0007669"/>
    <property type="project" value="UniProtKB-UniRule"/>
</dbReference>
<dbReference type="Gene3D" id="1.10.730.20">
    <property type="match status" value="1"/>
</dbReference>
<keyword evidence="5 10" id="KW-0067">ATP-binding</keyword>
<dbReference type="SUPFAM" id="SSF47323">
    <property type="entry name" value="Anticodon-binding domain of a subclass of class I aminoacyl-tRNA synthetases"/>
    <property type="match status" value="1"/>
</dbReference>
<dbReference type="FunFam" id="1.10.730.20:FF:000001">
    <property type="entry name" value="Isoleucine--tRNA ligase"/>
    <property type="match status" value="1"/>
</dbReference>
<comment type="similarity">
    <text evidence="1 10">Belongs to the class-I aminoacyl-tRNA synthetase family. IleS type 1 subfamily.</text>
</comment>
<dbReference type="InterPro" id="IPR050081">
    <property type="entry name" value="Ile-tRNA_ligase"/>
</dbReference>
<dbReference type="Pfam" id="PF00133">
    <property type="entry name" value="tRNA-synt_1"/>
    <property type="match status" value="1"/>
</dbReference>
<evidence type="ECO:0000259" key="11">
    <source>
        <dbReference type="Pfam" id="PF00133"/>
    </source>
</evidence>
<feature type="binding site" evidence="10">
    <location>
        <position position="947"/>
    </location>
    <ligand>
        <name>Zn(2+)</name>
        <dbReference type="ChEBI" id="CHEBI:29105"/>
    </ligand>
</feature>
<dbReference type="InterPro" id="IPR013155">
    <property type="entry name" value="M/V/L/I-tRNA-synth_anticd-bd"/>
</dbReference>
<comment type="subcellular location">
    <subcellularLocation>
        <location evidence="10">Cytoplasm</location>
    </subcellularLocation>
</comment>
<feature type="short sequence motif" description="'KMSKS' region" evidence="10">
    <location>
        <begin position="623"/>
        <end position="627"/>
    </location>
</feature>
<dbReference type="GO" id="GO:0005829">
    <property type="term" value="C:cytosol"/>
    <property type="evidence" value="ECO:0007669"/>
    <property type="project" value="TreeGrafter"/>
</dbReference>
<dbReference type="Proteomes" id="UP001302719">
    <property type="component" value="Chromosome"/>
</dbReference>
<dbReference type="PROSITE" id="PS00178">
    <property type="entry name" value="AA_TRNA_LIGASE_I"/>
    <property type="match status" value="1"/>
</dbReference>
<dbReference type="Pfam" id="PF06827">
    <property type="entry name" value="zf-FPG_IleRS"/>
    <property type="match status" value="1"/>
</dbReference>
<name>A0AA96GDZ9_9BACT</name>
<keyword evidence="10" id="KW-0479">Metal-binding</keyword>
<feature type="binding site" evidence="10">
    <location>
        <position position="924"/>
    </location>
    <ligand>
        <name>Zn(2+)</name>
        <dbReference type="ChEBI" id="CHEBI:29105"/>
    </ligand>
</feature>
<organism evidence="14 15">
    <name type="scientific">Candidatus Nitrospira allomarina</name>
    <dbReference type="NCBI Taxonomy" id="3020900"/>
    <lineage>
        <taxon>Bacteria</taxon>
        <taxon>Pseudomonadati</taxon>
        <taxon>Nitrospirota</taxon>
        <taxon>Nitrospiria</taxon>
        <taxon>Nitrospirales</taxon>
        <taxon>Nitrospiraceae</taxon>
        <taxon>Nitrospira</taxon>
    </lineage>
</organism>
<evidence type="ECO:0000256" key="1">
    <source>
        <dbReference type="ARBA" id="ARBA00006887"/>
    </source>
</evidence>
<dbReference type="FunFam" id="3.40.50.620:FF:000152">
    <property type="entry name" value="Isoleucine--tRNA ligase"/>
    <property type="match status" value="1"/>
</dbReference>
<dbReference type="GO" id="GO:0008270">
    <property type="term" value="F:zinc ion binding"/>
    <property type="evidence" value="ECO:0007669"/>
    <property type="project" value="UniProtKB-UniRule"/>
</dbReference>
<dbReference type="GO" id="GO:0002161">
    <property type="term" value="F:aminoacyl-tRNA deacylase activity"/>
    <property type="evidence" value="ECO:0007669"/>
    <property type="project" value="InterPro"/>
</dbReference>
<keyword evidence="6 10" id="KW-0648">Protein biosynthesis</keyword>
<comment type="function">
    <text evidence="8 10">Catalyzes the attachment of isoleucine to tRNA(Ile). As IleRS can inadvertently accommodate and process structurally similar amino acids such as valine, to avoid such errors it has two additional distinct tRNA(Ile)-dependent editing activities. One activity is designated as 'pretransfer' editing and involves the hydrolysis of activated Val-AMP. The other activity is designated 'posttransfer' editing and involves deacylation of mischarged Val-tRNA(Ile).</text>
</comment>
<dbReference type="Gene3D" id="1.10.10.830">
    <property type="entry name" value="Ile-tRNA synthetase CP2 domain-like"/>
    <property type="match status" value="1"/>
</dbReference>
<dbReference type="InterPro" id="IPR009080">
    <property type="entry name" value="tRNAsynth_Ia_anticodon-bd"/>
</dbReference>
<dbReference type="InterPro" id="IPR014729">
    <property type="entry name" value="Rossmann-like_a/b/a_fold"/>
</dbReference>
<dbReference type="EMBL" id="CP116967">
    <property type="protein sequence ID" value="WNM58250.1"/>
    <property type="molecule type" value="Genomic_DNA"/>
</dbReference>
<dbReference type="PANTHER" id="PTHR42765:SF1">
    <property type="entry name" value="ISOLEUCINE--TRNA LIGASE, MITOCHONDRIAL"/>
    <property type="match status" value="1"/>
</dbReference>
<dbReference type="InterPro" id="IPR033708">
    <property type="entry name" value="Anticodon_Ile_BEm"/>
</dbReference>
<dbReference type="Gene3D" id="3.40.50.620">
    <property type="entry name" value="HUPs"/>
    <property type="match status" value="2"/>
</dbReference>
<dbReference type="HAMAP" id="MF_02002">
    <property type="entry name" value="Ile_tRNA_synth_type1"/>
    <property type="match status" value="1"/>
</dbReference>
<dbReference type="InterPro" id="IPR001412">
    <property type="entry name" value="aa-tRNA-synth_I_CS"/>
</dbReference>
<dbReference type="GO" id="GO:0006428">
    <property type="term" value="P:isoleucyl-tRNA aminoacylation"/>
    <property type="evidence" value="ECO:0007669"/>
    <property type="project" value="UniProtKB-UniRule"/>
</dbReference>
<evidence type="ECO:0000256" key="2">
    <source>
        <dbReference type="ARBA" id="ARBA00022490"/>
    </source>
</evidence>
<evidence type="ECO:0000256" key="5">
    <source>
        <dbReference type="ARBA" id="ARBA00022840"/>
    </source>
</evidence>
<sequence length="952" mass="107759">MDYKATLNLPRTEFPMKANLPQKEPERLAWWEQERVYDRIQEARNGRPRYILHDGPPYANGHIHIGHGLNKILKDIIIKSKTMEGFQAPYIPGWDCHGLPIEHQVTKQLGPKKKDLSAVELRKLCREYAKKFVQIQRDEFCRLGVFGDWEHPYLTMDHGYEAAIVREFGKFVEKGRVYKGLKPVLWCPVDQTALAEAEVEYEDHLSPSVYVKFPFTVSPTEMGSDQRLDLPTVKALKAVSAVIWTTTPWTLPANQAICLHPDFDYAVLQAGEEAFIVALGLEDAFAKACNIEKFEVLGIKKGKDFEGWTCHPPFAKKEVPILNGNFVTLEQGTGCVHIAPGHGMDDYLLVLKYNKSPYVEILPDRKPLEILVPVNDAGRFTEEFPAFAGQPVLEANPGIVEVLKTKGLLVGEKKLEHSYPHCWRCKQPVIFRATHQWFVSMEVADLRQKALKEIDKVQWIPERGRDRIYGMIVNRPDWCLSRQRMWGTPIPAFSCESCSTPLSDQNVIEHISVQIQESGADIWFSRSAEELLPQGTTCVQCGHGSFKKEHDILDVWFESGVSHAAVLRPRGDGWYPADLYLEGSDQHRGWFHSSLLTSVTTDEQAPYRAVLTHGFVLDGEGKKMSKSAGNVVTPQEIIKESGAEILRLWVASQDYQEDLRISKEILKQLTDAYRKVRNTCRFLLSNLYDFVPGVHSVPHADLPELDQWALWRLGQLIDNVKKGYAQFQFRQVVHEWDYFCSTDMSATYLDILKDRLYTFPANSPLRRGSQTVLYEIVSALAKLMAPILSFTAEEIWQVLPESTKDGSRPVSVHLADFPESPTVFQEPQLHKMWTYLFQVRDKVQSALEKSRRDKVIGSSLDAAVILHSTEPHCTLLKRYLTDLPALFIVSCVKVEGVATLPGAGLVEASLGLAIEVVKAEGTKCDRCWNIRQDVGSQAQHPTLCGRCVEALG</sequence>
<dbReference type="InterPro" id="IPR023585">
    <property type="entry name" value="Ile-tRNA-ligase_type1"/>
</dbReference>
<dbReference type="InterPro" id="IPR002301">
    <property type="entry name" value="Ile-tRNA-ligase"/>
</dbReference>
<dbReference type="EC" id="6.1.1.5" evidence="10"/>
<comment type="subunit">
    <text evidence="10">Monomer.</text>
</comment>
<dbReference type="GO" id="GO:0000049">
    <property type="term" value="F:tRNA binding"/>
    <property type="evidence" value="ECO:0007669"/>
    <property type="project" value="InterPro"/>
</dbReference>
<keyword evidence="3 10" id="KW-0436">Ligase</keyword>
<comment type="cofactor">
    <cofactor evidence="10">
        <name>Zn(2+)</name>
        <dbReference type="ChEBI" id="CHEBI:29105"/>
    </cofactor>
    <text evidence="10">Binds 1 zinc ion per subunit.</text>
</comment>
<dbReference type="Pfam" id="PF08264">
    <property type="entry name" value="Anticodon_1"/>
    <property type="match status" value="1"/>
</dbReference>
<reference evidence="14 15" key="1">
    <citation type="submission" date="2023-01" db="EMBL/GenBank/DDBJ databases">
        <title>Cultivation and genomic characterization of new, ubiquitous marine nitrite-oxidizing bacteria from the Nitrospirales.</title>
        <authorList>
            <person name="Mueller A.J."/>
            <person name="Daebeler A."/>
            <person name="Herbold C.W."/>
            <person name="Kirkegaard R.H."/>
            <person name="Daims H."/>
        </authorList>
    </citation>
    <scope>NUCLEOTIDE SEQUENCE [LARGE SCALE GENOMIC DNA]</scope>
    <source>
        <strain evidence="14 15">VA</strain>
    </source>
</reference>
<evidence type="ECO:0000313" key="15">
    <source>
        <dbReference type="Proteomes" id="UP001302719"/>
    </source>
</evidence>
<evidence type="ECO:0000256" key="4">
    <source>
        <dbReference type="ARBA" id="ARBA00022741"/>
    </source>
</evidence>
<dbReference type="AlphaFoldDB" id="A0AA96GDZ9"/>
<dbReference type="SUPFAM" id="SSF52374">
    <property type="entry name" value="Nucleotidylyl transferase"/>
    <property type="match status" value="1"/>
</dbReference>
<dbReference type="SUPFAM" id="SSF50677">
    <property type="entry name" value="ValRS/IleRS/LeuRS editing domain"/>
    <property type="match status" value="1"/>
</dbReference>
<feature type="domain" description="Methionyl/Valyl/Leucyl/Isoleucyl-tRNA synthetase anticodon-binding" evidence="13">
    <location>
        <begin position="706"/>
        <end position="865"/>
    </location>
</feature>
<evidence type="ECO:0000259" key="13">
    <source>
        <dbReference type="Pfam" id="PF08264"/>
    </source>
</evidence>
<gene>
    <name evidence="10 14" type="primary">ileS</name>
    <name evidence="14" type="ORF">PP769_00390</name>
</gene>
<evidence type="ECO:0000256" key="10">
    <source>
        <dbReference type="HAMAP-Rule" id="MF_02002"/>
    </source>
</evidence>
<feature type="binding site" evidence="10">
    <location>
        <position position="944"/>
    </location>
    <ligand>
        <name>Zn(2+)</name>
        <dbReference type="ChEBI" id="CHEBI:29105"/>
    </ligand>
</feature>
<keyword evidence="15" id="KW-1185">Reference proteome</keyword>
<proteinExistence type="inferred from homology"/>
<accession>A0AA96GDZ9</accession>
<comment type="catalytic activity">
    <reaction evidence="9 10">
        <text>tRNA(Ile) + L-isoleucine + ATP = L-isoleucyl-tRNA(Ile) + AMP + diphosphate</text>
        <dbReference type="Rhea" id="RHEA:11060"/>
        <dbReference type="Rhea" id="RHEA-COMP:9666"/>
        <dbReference type="Rhea" id="RHEA-COMP:9695"/>
        <dbReference type="ChEBI" id="CHEBI:30616"/>
        <dbReference type="ChEBI" id="CHEBI:33019"/>
        <dbReference type="ChEBI" id="CHEBI:58045"/>
        <dbReference type="ChEBI" id="CHEBI:78442"/>
        <dbReference type="ChEBI" id="CHEBI:78528"/>
        <dbReference type="ChEBI" id="CHEBI:456215"/>
        <dbReference type="EC" id="6.1.1.5"/>
    </reaction>
</comment>
<feature type="binding site" evidence="10">
    <location>
        <position position="626"/>
    </location>
    <ligand>
        <name>ATP</name>
        <dbReference type="ChEBI" id="CHEBI:30616"/>
    </ligand>
</feature>
<protein>
    <recommendedName>
        <fullName evidence="10">Isoleucine--tRNA ligase</fullName>
        <ecNumber evidence="10">6.1.1.5</ecNumber>
    </recommendedName>
    <alternativeName>
        <fullName evidence="10">Isoleucyl-tRNA synthetase</fullName>
        <shortName evidence="10">IleRS</shortName>
    </alternativeName>
</protein>
<dbReference type="InterPro" id="IPR009008">
    <property type="entry name" value="Val/Leu/Ile-tRNA-synth_edit"/>
</dbReference>
<dbReference type="GO" id="GO:0005524">
    <property type="term" value="F:ATP binding"/>
    <property type="evidence" value="ECO:0007669"/>
    <property type="project" value="UniProtKB-UniRule"/>
</dbReference>
<dbReference type="PANTHER" id="PTHR42765">
    <property type="entry name" value="SOLEUCYL-TRNA SYNTHETASE"/>
    <property type="match status" value="1"/>
</dbReference>
<keyword evidence="4 10" id="KW-0547">Nucleotide-binding</keyword>
<keyword evidence="10" id="KW-0862">Zinc</keyword>
<evidence type="ECO:0000259" key="12">
    <source>
        <dbReference type="Pfam" id="PF06827"/>
    </source>
</evidence>
<evidence type="ECO:0000256" key="8">
    <source>
        <dbReference type="ARBA" id="ARBA00025217"/>
    </source>
</evidence>
<dbReference type="CDD" id="cd07960">
    <property type="entry name" value="Anticodon_Ia_Ile_BEm"/>
    <property type="match status" value="1"/>
</dbReference>
<feature type="domain" description="Zinc finger FPG/IleRS-type" evidence="12">
    <location>
        <begin position="923"/>
        <end position="949"/>
    </location>
</feature>
<dbReference type="KEGG" id="nall:PP769_00390"/>
<feature type="short sequence motif" description="'HIGH' region" evidence="10">
    <location>
        <begin position="57"/>
        <end position="67"/>
    </location>
</feature>